<evidence type="ECO:0000313" key="3">
    <source>
        <dbReference type="Proteomes" id="UP000636110"/>
    </source>
</evidence>
<dbReference type="RefSeq" id="WP_182955928.1">
    <property type="nucleotide sequence ID" value="NZ_WNXC01000002.1"/>
</dbReference>
<sequence>MKKILLFLWVCATLPITLTAQTKNAKAIISIQNSSKLKRTAAVTTIPWQEVLSKFPAIDTANFKVLNSVQKEVPFQLEYKGQTSPQNLLVQLDVPANGTVKLTIIPGKALKPVQKTFGRYIPERKDDFAWENDKVAFRMYGKALESSPKENAYGIDVWGKRVSRMVLNERYKRGRYHEDLGDGNDYYHVGLTLGGGDIAPIAGDKIYYPLNYRTWKILDHGALRFTFQLSYENWDVAGKLVKVTKTISLDAGSHLNRVEANYEYPGGGDLPVVVGIIKRPEPGTLLLNEQKGVMGYWEPQHGADGTMGIGVILSDPKLQMKVTKEQLLAETTAKNGSPVVYYNGAAWDKAGEITTAEAWFTYLNNFKQTLEQPLKVTVQ</sequence>
<proteinExistence type="predicted"/>
<dbReference type="SUPFAM" id="SSF74650">
    <property type="entry name" value="Galactose mutarotase-like"/>
    <property type="match status" value="1"/>
</dbReference>
<dbReference type="EMBL" id="WNXC01000002">
    <property type="protein sequence ID" value="MBB2149025.1"/>
    <property type="molecule type" value="Genomic_DNA"/>
</dbReference>
<gene>
    <name evidence="2" type="ORF">GM920_08880</name>
</gene>
<dbReference type="InterPro" id="IPR011013">
    <property type="entry name" value="Gal_mutarotase_sf_dom"/>
</dbReference>
<dbReference type="Pfam" id="PF16153">
    <property type="entry name" value="DUF4861"/>
    <property type="match status" value="1"/>
</dbReference>
<feature type="signal peptide" evidence="1">
    <location>
        <begin position="1"/>
        <end position="20"/>
    </location>
</feature>
<organism evidence="2 3">
    <name type="scientific">Pedobacter gandavensis</name>
    <dbReference type="NCBI Taxonomy" id="2679963"/>
    <lineage>
        <taxon>Bacteria</taxon>
        <taxon>Pseudomonadati</taxon>
        <taxon>Bacteroidota</taxon>
        <taxon>Sphingobacteriia</taxon>
        <taxon>Sphingobacteriales</taxon>
        <taxon>Sphingobacteriaceae</taxon>
        <taxon>Pedobacter</taxon>
    </lineage>
</organism>
<keyword evidence="3" id="KW-1185">Reference proteome</keyword>
<comment type="caution">
    <text evidence="2">The sequence shown here is derived from an EMBL/GenBank/DDBJ whole genome shotgun (WGS) entry which is preliminary data.</text>
</comment>
<dbReference type="InterPro" id="IPR032342">
    <property type="entry name" value="DUF4861"/>
</dbReference>
<protein>
    <submittedName>
        <fullName evidence="2">DUF4861 domain-containing protein</fullName>
    </submittedName>
</protein>
<name>A0ABR6EUS2_9SPHI</name>
<keyword evidence="1" id="KW-0732">Signal</keyword>
<reference evidence="2 3" key="1">
    <citation type="submission" date="2019-11" db="EMBL/GenBank/DDBJ databases">
        <title>Description of Pedobacter sp. LMG 31462T.</title>
        <authorList>
            <person name="Carlier A."/>
            <person name="Qi S."/>
            <person name="Vandamme P."/>
        </authorList>
    </citation>
    <scope>NUCLEOTIDE SEQUENCE [LARGE SCALE GENOMIC DNA]</scope>
    <source>
        <strain evidence="2 3">LMG 31462</strain>
    </source>
</reference>
<evidence type="ECO:0000256" key="1">
    <source>
        <dbReference type="SAM" id="SignalP"/>
    </source>
</evidence>
<feature type="chain" id="PRO_5045910719" evidence="1">
    <location>
        <begin position="21"/>
        <end position="379"/>
    </location>
</feature>
<dbReference type="Proteomes" id="UP000636110">
    <property type="component" value="Unassembled WGS sequence"/>
</dbReference>
<evidence type="ECO:0000313" key="2">
    <source>
        <dbReference type="EMBL" id="MBB2149025.1"/>
    </source>
</evidence>
<accession>A0ABR6EUS2</accession>